<feature type="compositionally biased region" description="Basic and acidic residues" evidence="1">
    <location>
        <begin position="92"/>
        <end position="108"/>
    </location>
</feature>
<reference evidence="2" key="1">
    <citation type="submission" date="2021-10" db="EMBL/GenBank/DDBJ databases">
        <title>De novo Genome Assembly of Clathrus columnatus (Basidiomycota, Fungi) Using Illumina and Nanopore Sequence Data.</title>
        <authorList>
            <person name="Ogiso-Tanaka E."/>
            <person name="Itagaki H."/>
            <person name="Hosoya T."/>
            <person name="Hosaka K."/>
        </authorList>
    </citation>
    <scope>NUCLEOTIDE SEQUENCE</scope>
    <source>
        <strain evidence="2">MO-923</strain>
    </source>
</reference>
<dbReference type="SUPFAM" id="SSF51322">
    <property type="entry name" value="Cyanovirin-N"/>
    <property type="match status" value="1"/>
</dbReference>
<sequence length="388" mass="43420">MPPKSSIPSGNPPKNILGESTPETPAGEASETTQITSPLVSLQATTLPNDQKIPPSLQSPPSYNSNTFQKKLPSQSGQIKGTSFEFSSHQRISSETETETKETTKSEFHSKVTETSTFQSTKTTITKVADVRTKITGFQLFGGMLRAKFRSDIGGFEEQEINLDHYLGFENGILSWEATGFSTVLDAKVELRGHEIIAVYKNRTSQIDLYEKIRVFDGELTILTFSTRMYSQIPWMNFRILALPTMNYEIETMITRSTASIASSIVKTASIKLQREVSKLVETTMSSVHEEINRRVQLEVECLTESMQVSLRQELFATMQANLRGPFNWDTMREEFESGCVKKVIGYEEEHTGYTEIQGGFRDDVKVYSNGGNQSGKPEVHVAMEGQD</sequence>
<accession>A0AAV5A6E7</accession>
<dbReference type="Gene3D" id="2.30.60.10">
    <property type="entry name" value="Cyanovirin-N"/>
    <property type="match status" value="1"/>
</dbReference>
<dbReference type="EMBL" id="BPWL01000004">
    <property type="protein sequence ID" value="GJJ09072.1"/>
    <property type="molecule type" value="Genomic_DNA"/>
</dbReference>
<dbReference type="AlphaFoldDB" id="A0AAV5A6E7"/>
<gene>
    <name evidence="2" type="ORF">Clacol_003294</name>
</gene>
<feature type="compositionally biased region" description="Polar residues" evidence="1">
    <location>
        <begin position="59"/>
        <end position="91"/>
    </location>
</feature>
<feature type="region of interest" description="Disordered" evidence="1">
    <location>
        <begin position="1"/>
        <end position="108"/>
    </location>
</feature>
<evidence type="ECO:0000313" key="3">
    <source>
        <dbReference type="Proteomes" id="UP001050691"/>
    </source>
</evidence>
<proteinExistence type="predicted"/>
<dbReference type="Proteomes" id="UP001050691">
    <property type="component" value="Unassembled WGS sequence"/>
</dbReference>
<comment type="caution">
    <text evidence="2">The sequence shown here is derived from an EMBL/GenBank/DDBJ whole genome shotgun (WGS) entry which is preliminary data.</text>
</comment>
<organism evidence="2 3">
    <name type="scientific">Clathrus columnatus</name>
    <dbReference type="NCBI Taxonomy" id="1419009"/>
    <lineage>
        <taxon>Eukaryota</taxon>
        <taxon>Fungi</taxon>
        <taxon>Dikarya</taxon>
        <taxon>Basidiomycota</taxon>
        <taxon>Agaricomycotina</taxon>
        <taxon>Agaricomycetes</taxon>
        <taxon>Phallomycetidae</taxon>
        <taxon>Phallales</taxon>
        <taxon>Clathraceae</taxon>
        <taxon>Clathrus</taxon>
    </lineage>
</organism>
<evidence type="ECO:0000256" key="1">
    <source>
        <dbReference type="SAM" id="MobiDB-lite"/>
    </source>
</evidence>
<evidence type="ECO:0000313" key="2">
    <source>
        <dbReference type="EMBL" id="GJJ09072.1"/>
    </source>
</evidence>
<dbReference type="InterPro" id="IPR036673">
    <property type="entry name" value="Cyanovirin-N_sf"/>
</dbReference>
<protein>
    <submittedName>
        <fullName evidence="2">Uncharacterized protein</fullName>
    </submittedName>
</protein>
<feature type="compositionally biased region" description="Polar residues" evidence="1">
    <location>
        <begin position="30"/>
        <end position="49"/>
    </location>
</feature>
<keyword evidence="3" id="KW-1185">Reference proteome</keyword>
<name>A0AAV5A6E7_9AGAM</name>